<comment type="caution">
    <text evidence="1">The sequence shown here is derived from an EMBL/GenBank/DDBJ whole genome shotgun (WGS) entry which is preliminary data.</text>
</comment>
<organism evidence="1 2">
    <name type="scientific">Acanthoscelides obtectus</name>
    <name type="common">Bean weevil</name>
    <name type="synonym">Bruchus obtectus</name>
    <dbReference type="NCBI Taxonomy" id="200917"/>
    <lineage>
        <taxon>Eukaryota</taxon>
        <taxon>Metazoa</taxon>
        <taxon>Ecdysozoa</taxon>
        <taxon>Arthropoda</taxon>
        <taxon>Hexapoda</taxon>
        <taxon>Insecta</taxon>
        <taxon>Pterygota</taxon>
        <taxon>Neoptera</taxon>
        <taxon>Endopterygota</taxon>
        <taxon>Coleoptera</taxon>
        <taxon>Polyphaga</taxon>
        <taxon>Cucujiformia</taxon>
        <taxon>Chrysomeloidea</taxon>
        <taxon>Chrysomelidae</taxon>
        <taxon>Bruchinae</taxon>
        <taxon>Bruchini</taxon>
        <taxon>Acanthoscelides</taxon>
    </lineage>
</organism>
<protein>
    <submittedName>
        <fullName evidence="1">Uncharacterized protein</fullName>
    </submittedName>
</protein>
<accession>A0A9P0MKJ1</accession>
<evidence type="ECO:0000313" key="2">
    <source>
        <dbReference type="Proteomes" id="UP001152888"/>
    </source>
</evidence>
<reference evidence="1" key="1">
    <citation type="submission" date="2022-03" db="EMBL/GenBank/DDBJ databases">
        <authorList>
            <person name="Sayadi A."/>
        </authorList>
    </citation>
    <scope>NUCLEOTIDE SEQUENCE</scope>
</reference>
<proteinExistence type="predicted"/>
<gene>
    <name evidence="1" type="ORF">ACAOBT_LOCUS33745</name>
</gene>
<keyword evidence="2" id="KW-1185">Reference proteome</keyword>
<name>A0A9P0MKJ1_ACAOB</name>
<dbReference type="AlphaFoldDB" id="A0A9P0MKJ1"/>
<evidence type="ECO:0000313" key="1">
    <source>
        <dbReference type="EMBL" id="CAH2013903.1"/>
    </source>
</evidence>
<dbReference type="EMBL" id="CAKOFQ010008389">
    <property type="protein sequence ID" value="CAH2013903.1"/>
    <property type="molecule type" value="Genomic_DNA"/>
</dbReference>
<sequence length="91" mass="10803">MQIEDEISLDDDGDILDTVRFGFPRHCYARTDIFNEMDDLSFFRRFRLQENTVLRLVEQNHLLAFDNSLNNSVSPINQLVTCLQFYDFNVH</sequence>
<dbReference type="Proteomes" id="UP001152888">
    <property type="component" value="Unassembled WGS sequence"/>
</dbReference>
<dbReference type="OrthoDB" id="6772212at2759"/>